<organism evidence="1 2">
    <name type="scientific">Raineya orbicola</name>
    <dbReference type="NCBI Taxonomy" id="2016530"/>
    <lineage>
        <taxon>Bacteria</taxon>
        <taxon>Pseudomonadati</taxon>
        <taxon>Bacteroidota</taxon>
        <taxon>Cytophagia</taxon>
        <taxon>Cytophagales</taxon>
        <taxon>Raineyaceae</taxon>
        <taxon>Raineya</taxon>
    </lineage>
</organism>
<evidence type="ECO:0000313" key="2">
    <source>
        <dbReference type="Proteomes" id="UP000233387"/>
    </source>
</evidence>
<proteinExistence type="predicted"/>
<dbReference type="Proteomes" id="UP000233387">
    <property type="component" value="Unassembled WGS sequence"/>
</dbReference>
<accession>A0A2N3IIT8</accession>
<reference evidence="1 2" key="1">
    <citation type="submission" date="2017-06" db="EMBL/GenBank/DDBJ databases">
        <title>Raineya orbicola gen. nov., sp. nov. a slightly thermophilic bacterium of the phylum Bacteroidetes and the description of Raineyaceae fam. nov.</title>
        <authorList>
            <person name="Albuquerque L."/>
            <person name="Polonia A.R.M."/>
            <person name="Barroso C."/>
            <person name="Froufe H.J.C."/>
            <person name="Lage O."/>
            <person name="Lobo-Da-Cunha A."/>
            <person name="Egas C."/>
            <person name="Da Costa M.S."/>
        </authorList>
    </citation>
    <scope>NUCLEOTIDE SEQUENCE [LARGE SCALE GENOMIC DNA]</scope>
    <source>
        <strain evidence="1 2">SPSPC-11</strain>
    </source>
</reference>
<evidence type="ECO:0000313" key="1">
    <source>
        <dbReference type="EMBL" id="PKQ70252.1"/>
    </source>
</evidence>
<sequence>MYLHQKNSLTLKEIDKVFLIADKYSTTNEAFIILLKAVFESNPEYALPQIKSFLKSKKLRDIDADIVEFFYKLVVHYEQKGDKHILQEILSLFEQKIQEVNDDFCLNFVSFEPKTQKRFLYIKKKLQVDTL</sequence>
<keyword evidence="2" id="KW-1185">Reference proteome</keyword>
<dbReference type="EMBL" id="NKXO01000009">
    <property type="protein sequence ID" value="PKQ70252.1"/>
    <property type="molecule type" value="Genomic_DNA"/>
</dbReference>
<comment type="caution">
    <text evidence="1">The sequence shown here is derived from an EMBL/GenBank/DDBJ whole genome shotgun (WGS) entry which is preliminary data.</text>
</comment>
<name>A0A2N3IIT8_9BACT</name>
<gene>
    <name evidence="1" type="ORF">Rain11_0773</name>
</gene>
<protein>
    <submittedName>
        <fullName evidence="1">Uncharacterized protein</fullName>
    </submittedName>
</protein>
<dbReference type="AlphaFoldDB" id="A0A2N3IIT8"/>